<dbReference type="Gene3D" id="4.10.950.10">
    <property type="entry name" value="Ribosomal protein L2, domain 3"/>
    <property type="match status" value="1"/>
</dbReference>
<accession>A0A7C4VYG3</accession>
<dbReference type="SMART" id="SM01383">
    <property type="entry name" value="Ribosomal_L2"/>
    <property type="match status" value="1"/>
</dbReference>
<dbReference type="GO" id="GO:0002181">
    <property type="term" value="P:cytoplasmic translation"/>
    <property type="evidence" value="ECO:0007669"/>
    <property type="project" value="TreeGrafter"/>
</dbReference>
<evidence type="ECO:0000313" key="9">
    <source>
        <dbReference type="EMBL" id="HGQ54963.1"/>
    </source>
</evidence>
<dbReference type="HAMAP" id="MF_01320_B">
    <property type="entry name" value="Ribosomal_uL2_B"/>
    <property type="match status" value="1"/>
</dbReference>
<dbReference type="InterPro" id="IPR014722">
    <property type="entry name" value="Rib_uL2_dom2"/>
</dbReference>
<dbReference type="PANTHER" id="PTHR13691">
    <property type="entry name" value="RIBOSOMAL PROTEIN L2"/>
    <property type="match status" value="1"/>
</dbReference>
<dbReference type="GO" id="GO:0003735">
    <property type="term" value="F:structural constituent of ribosome"/>
    <property type="evidence" value="ECO:0007669"/>
    <property type="project" value="InterPro"/>
</dbReference>
<dbReference type="GO" id="GO:0019843">
    <property type="term" value="F:rRNA binding"/>
    <property type="evidence" value="ECO:0007669"/>
    <property type="project" value="UniProtKB-UniRule"/>
</dbReference>
<dbReference type="InterPro" id="IPR014726">
    <property type="entry name" value="Ribosomal_uL2_dom3"/>
</dbReference>
<proteinExistence type="inferred from homology"/>
<keyword evidence="3 5" id="KW-0687">Ribonucleoprotein</keyword>
<organism evidence="10">
    <name type="scientific">candidate division WOR-3 bacterium</name>
    <dbReference type="NCBI Taxonomy" id="2052148"/>
    <lineage>
        <taxon>Bacteria</taxon>
        <taxon>Bacteria division WOR-3</taxon>
    </lineage>
</organism>
<comment type="similarity">
    <text evidence="1 5">Belongs to the universal ribosomal protein uL2 family.</text>
</comment>
<dbReference type="FunFam" id="2.40.50.140:FF:000003">
    <property type="entry name" value="50S ribosomal protein L2"/>
    <property type="match status" value="1"/>
</dbReference>
<dbReference type="Gene3D" id="2.30.30.30">
    <property type="match status" value="1"/>
</dbReference>
<comment type="subunit">
    <text evidence="5">Part of the 50S ribosomal subunit. Forms a bridge to the 30S subunit in the 70S ribosome.</text>
</comment>
<keyword evidence="5" id="KW-0699">rRNA-binding</keyword>
<dbReference type="AlphaFoldDB" id="A0A7C4VYG3"/>
<dbReference type="InterPro" id="IPR008991">
    <property type="entry name" value="Translation_prot_SH3-like_sf"/>
</dbReference>
<dbReference type="SMART" id="SM01382">
    <property type="entry name" value="Ribosomal_L2_C"/>
    <property type="match status" value="1"/>
</dbReference>
<gene>
    <name evidence="5" type="primary">rplB</name>
    <name evidence="10" type="ORF">ENT60_00290</name>
    <name evidence="9" type="ORF">ENU28_00685</name>
</gene>
<dbReference type="FunFam" id="2.30.30.30:FF:000001">
    <property type="entry name" value="50S ribosomal protein L2"/>
    <property type="match status" value="1"/>
</dbReference>
<evidence type="ECO:0000259" key="8">
    <source>
        <dbReference type="SMART" id="SM01383"/>
    </source>
</evidence>
<dbReference type="GO" id="GO:0015934">
    <property type="term" value="C:large ribosomal subunit"/>
    <property type="evidence" value="ECO:0007669"/>
    <property type="project" value="InterPro"/>
</dbReference>
<dbReference type="InterPro" id="IPR022669">
    <property type="entry name" value="Ribosomal_uL2_C"/>
</dbReference>
<evidence type="ECO:0000313" key="10">
    <source>
        <dbReference type="EMBL" id="HGU46987.1"/>
    </source>
</evidence>
<evidence type="ECO:0000256" key="6">
    <source>
        <dbReference type="SAM" id="MobiDB-lite"/>
    </source>
</evidence>
<dbReference type="Pfam" id="PF00181">
    <property type="entry name" value="Ribosomal_L2_N"/>
    <property type="match status" value="1"/>
</dbReference>
<evidence type="ECO:0000256" key="1">
    <source>
        <dbReference type="ARBA" id="ARBA00005636"/>
    </source>
</evidence>
<evidence type="ECO:0000256" key="3">
    <source>
        <dbReference type="ARBA" id="ARBA00023274"/>
    </source>
</evidence>
<dbReference type="InterPro" id="IPR012340">
    <property type="entry name" value="NA-bd_OB-fold"/>
</dbReference>
<dbReference type="InterPro" id="IPR002171">
    <property type="entry name" value="Ribosomal_uL2"/>
</dbReference>
<dbReference type="EMBL" id="DTBX01000024">
    <property type="protein sequence ID" value="HGQ54963.1"/>
    <property type="molecule type" value="Genomic_DNA"/>
</dbReference>
<dbReference type="Gene3D" id="2.40.50.140">
    <property type="entry name" value="Nucleic acid-binding proteins"/>
    <property type="match status" value="1"/>
</dbReference>
<feature type="domain" description="Large ribosomal subunit protein uL2 RNA-binding" evidence="8">
    <location>
        <begin position="46"/>
        <end position="122"/>
    </location>
</feature>
<keyword evidence="5" id="KW-0694">RNA-binding</keyword>
<evidence type="ECO:0000259" key="7">
    <source>
        <dbReference type="SMART" id="SM01382"/>
    </source>
</evidence>
<dbReference type="InterPro" id="IPR005880">
    <property type="entry name" value="Ribosomal_uL2_bac/org-type"/>
</dbReference>
<dbReference type="PANTHER" id="PTHR13691:SF5">
    <property type="entry name" value="LARGE RIBOSOMAL SUBUNIT PROTEIN UL2M"/>
    <property type="match status" value="1"/>
</dbReference>
<evidence type="ECO:0000256" key="4">
    <source>
        <dbReference type="ARBA" id="ARBA00035242"/>
    </source>
</evidence>
<dbReference type="FunFam" id="4.10.950.10:FF:000001">
    <property type="entry name" value="50S ribosomal protein L2"/>
    <property type="match status" value="1"/>
</dbReference>
<dbReference type="EMBL" id="DSZH01000012">
    <property type="protein sequence ID" value="HGU46987.1"/>
    <property type="molecule type" value="Genomic_DNA"/>
</dbReference>
<comment type="function">
    <text evidence="5">One of the primary rRNA binding proteins. Required for association of the 30S and 50S subunits to form the 70S ribosome, for tRNA binding and peptide bond formation. It has been suggested to have peptidyltransferase activity; this is somewhat controversial. Makes several contacts with the 16S rRNA in the 70S ribosome.</text>
</comment>
<comment type="caution">
    <text evidence="10">The sequence shown here is derived from an EMBL/GenBank/DDBJ whole genome shotgun (WGS) entry which is preliminary data.</text>
</comment>
<evidence type="ECO:0000256" key="5">
    <source>
        <dbReference type="HAMAP-Rule" id="MF_01320"/>
    </source>
</evidence>
<dbReference type="Pfam" id="PF03947">
    <property type="entry name" value="Ribosomal_L2_C"/>
    <property type="match status" value="1"/>
</dbReference>
<keyword evidence="2 5" id="KW-0689">Ribosomal protein</keyword>
<dbReference type="SUPFAM" id="SSF50249">
    <property type="entry name" value="Nucleic acid-binding proteins"/>
    <property type="match status" value="1"/>
</dbReference>
<reference evidence="10" key="1">
    <citation type="journal article" date="2020" name="mSystems">
        <title>Genome- and Community-Level Interaction Insights into Carbon Utilization and Element Cycling Functions of Hydrothermarchaeota in Hydrothermal Sediment.</title>
        <authorList>
            <person name="Zhou Z."/>
            <person name="Liu Y."/>
            <person name="Xu W."/>
            <person name="Pan J."/>
            <person name="Luo Z.H."/>
            <person name="Li M."/>
        </authorList>
    </citation>
    <scope>NUCLEOTIDE SEQUENCE [LARGE SCALE GENOMIC DNA]</scope>
    <source>
        <strain evidence="10">SpSt-594</strain>
        <strain evidence="9">SpSt-655</strain>
    </source>
</reference>
<dbReference type="PIRSF" id="PIRSF002158">
    <property type="entry name" value="Ribosomal_L2"/>
    <property type="match status" value="1"/>
</dbReference>
<dbReference type="SUPFAM" id="SSF50104">
    <property type="entry name" value="Translation proteins SH3-like domain"/>
    <property type="match status" value="1"/>
</dbReference>
<protein>
    <recommendedName>
        <fullName evidence="4 5">Large ribosomal subunit protein uL2</fullName>
    </recommendedName>
</protein>
<evidence type="ECO:0000256" key="2">
    <source>
        <dbReference type="ARBA" id="ARBA00022980"/>
    </source>
</evidence>
<name>A0A7C4VYG3_UNCW3</name>
<dbReference type="GO" id="GO:0016740">
    <property type="term" value="F:transferase activity"/>
    <property type="evidence" value="ECO:0007669"/>
    <property type="project" value="InterPro"/>
</dbReference>
<feature type="region of interest" description="Disordered" evidence="6">
    <location>
        <begin position="231"/>
        <end position="280"/>
    </location>
</feature>
<dbReference type="InterPro" id="IPR022666">
    <property type="entry name" value="Ribosomal_uL2_RNA-bd_dom"/>
</dbReference>
<feature type="domain" description="Large ribosomal subunit protein uL2 C-terminal" evidence="7">
    <location>
        <begin position="130"/>
        <end position="258"/>
    </location>
</feature>
<sequence>MAVRTYIKKYRPITPARRFYSVIKLEGVPKREPYKPLLVIKKSKAGRNNLGRITAKYRGGGEKKYYRIIDFKRDKYDIPAKVVSIEYDPNRTAWIALVCYQDGEYRYIIAPDGLQIGDIVMSTRDKEIPIKIGNAMPLRLIPVGVEIHNLQLYPNYPSYIARAAGTSCQILAKEEKYAVVKLPSGEIRKFHLDCMATIGKVSKPEHKDVTIGKAGRKRHMGRRPRTRAVAMNPIDHPMGGGEGRSHGGRHPCSEKGLLAKGKKTRKRGKASDKFIVQRRK</sequence>
<dbReference type="NCBIfam" id="TIGR01171">
    <property type="entry name" value="rplB_bact"/>
    <property type="match status" value="1"/>
</dbReference>